<dbReference type="PROSITE" id="PS51257">
    <property type="entry name" value="PROKAR_LIPOPROTEIN"/>
    <property type="match status" value="1"/>
</dbReference>
<proteinExistence type="predicted"/>
<feature type="chain" id="PRO_5047531097" description="Lipoprotein" evidence="2">
    <location>
        <begin position="21"/>
        <end position="164"/>
    </location>
</feature>
<feature type="compositionally biased region" description="Low complexity" evidence="1">
    <location>
        <begin position="30"/>
        <end position="45"/>
    </location>
</feature>
<evidence type="ECO:0000313" key="4">
    <source>
        <dbReference type="Proteomes" id="UP001216253"/>
    </source>
</evidence>
<protein>
    <recommendedName>
        <fullName evidence="5">Lipoprotein</fullName>
    </recommendedName>
</protein>
<organism evidence="3 4">
    <name type="scientific">Novosphingobium album</name>
    <name type="common">ex Liu et al. 2023</name>
    <dbReference type="NCBI Taxonomy" id="3031130"/>
    <lineage>
        <taxon>Bacteria</taxon>
        <taxon>Pseudomonadati</taxon>
        <taxon>Pseudomonadota</taxon>
        <taxon>Alphaproteobacteria</taxon>
        <taxon>Sphingomonadales</taxon>
        <taxon>Sphingomonadaceae</taxon>
        <taxon>Novosphingobium</taxon>
    </lineage>
</organism>
<dbReference type="Proteomes" id="UP001216253">
    <property type="component" value="Unassembled WGS sequence"/>
</dbReference>
<accession>A0ABT5WTT6</accession>
<dbReference type="RefSeq" id="WP_275229383.1">
    <property type="nucleotide sequence ID" value="NZ_JARESE010000056.1"/>
</dbReference>
<evidence type="ECO:0000313" key="3">
    <source>
        <dbReference type="EMBL" id="MDE8653273.1"/>
    </source>
</evidence>
<feature type="signal peptide" evidence="2">
    <location>
        <begin position="1"/>
        <end position="20"/>
    </location>
</feature>
<evidence type="ECO:0008006" key="5">
    <source>
        <dbReference type="Google" id="ProtNLM"/>
    </source>
</evidence>
<evidence type="ECO:0000256" key="1">
    <source>
        <dbReference type="SAM" id="MobiDB-lite"/>
    </source>
</evidence>
<sequence>MRTIALFAVTAVALALGACSKEPAGPEGQASETPAEAASEAPLPEDTASEAVSEPEPVAAKAIPQAIRGRWGLVAADCTSTMGDAKGLLTIGASELRFYESVATLGKIQEADAERIRASYTFSGEGQTWTQDVVLGVQDQGKTLIRRDYGPDAMPGALTYTRCQ</sequence>
<reference evidence="3 4" key="1">
    <citation type="submission" date="2023-03" db="EMBL/GenBank/DDBJ databases">
        <title>NovoSphingobium album sp. nov. isolated from polycyclic aromatic hydrocarbons- and heavy-metal polluted soil.</title>
        <authorList>
            <person name="Liu Z."/>
            <person name="Wang K."/>
        </authorList>
    </citation>
    <scope>NUCLEOTIDE SEQUENCE [LARGE SCALE GENOMIC DNA]</scope>
    <source>
        <strain evidence="3 4">H3SJ31-1</strain>
    </source>
</reference>
<keyword evidence="4" id="KW-1185">Reference proteome</keyword>
<evidence type="ECO:0000256" key="2">
    <source>
        <dbReference type="SAM" id="SignalP"/>
    </source>
</evidence>
<gene>
    <name evidence="3" type="ORF">PYV00_16360</name>
</gene>
<dbReference type="EMBL" id="JARESE010000056">
    <property type="protein sequence ID" value="MDE8653273.1"/>
    <property type="molecule type" value="Genomic_DNA"/>
</dbReference>
<keyword evidence="2" id="KW-0732">Signal</keyword>
<name>A0ABT5WTT6_9SPHN</name>
<feature type="region of interest" description="Disordered" evidence="1">
    <location>
        <begin position="22"/>
        <end position="57"/>
    </location>
</feature>
<comment type="caution">
    <text evidence="3">The sequence shown here is derived from an EMBL/GenBank/DDBJ whole genome shotgun (WGS) entry which is preliminary data.</text>
</comment>